<comment type="caution">
    <text evidence="2">The sequence shown here is derived from an EMBL/GenBank/DDBJ whole genome shotgun (WGS) entry which is preliminary data.</text>
</comment>
<protein>
    <recommendedName>
        <fullName evidence="4">Secreted protein</fullName>
    </recommendedName>
</protein>
<evidence type="ECO:0000256" key="1">
    <source>
        <dbReference type="SAM" id="SignalP"/>
    </source>
</evidence>
<accession>A0A9P9EJV0</accession>
<sequence length="125" mass="13866">MRPSFLPLSLFVLLTPLSTAIPQSSGMNAGFTKGIFATFDDANCGVNQRDVSDTNGGCHELPGQSMKIWWLRKGCGVVTLRNQGCKGEADIHHEWNKCISTKDLLSWSIYLLLMCKEETEERSGQ</sequence>
<organism evidence="2 3">
    <name type="scientific">Dendryphion nanum</name>
    <dbReference type="NCBI Taxonomy" id="256645"/>
    <lineage>
        <taxon>Eukaryota</taxon>
        <taxon>Fungi</taxon>
        <taxon>Dikarya</taxon>
        <taxon>Ascomycota</taxon>
        <taxon>Pezizomycotina</taxon>
        <taxon>Dothideomycetes</taxon>
        <taxon>Pleosporomycetidae</taxon>
        <taxon>Pleosporales</taxon>
        <taxon>Torulaceae</taxon>
        <taxon>Dendryphion</taxon>
    </lineage>
</organism>
<keyword evidence="1" id="KW-0732">Signal</keyword>
<evidence type="ECO:0000313" key="2">
    <source>
        <dbReference type="EMBL" id="KAH7138432.1"/>
    </source>
</evidence>
<feature type="chain" id="PRO_5040452526" description="Secreted protein" evidence="1">
    <location>
        <begin position="21"/>
        <end position="125"/>
    </location>
</feature>
<reference evidence="2" key="1">
    <citation type="journal article" date="2021" name="Nat. Commun.">
        <title>Genetic determinants of endophytism in the Arabidopsis root mycobiome.</title>
        <authorList>
            <person name="Mesny F."/>
            <person name="Miyauchi S."/>
            <person name="Thiergart T."/>
            <person name="Pickel B."/>
            <person name="Atanasova L."/>
            <person name="Karlsson M."/>
            <person name="Huettel B."/>
            <person name="Barry K.W."/>
            <person name="Haridas S."/>
            <person name="Chen C."/>
            <person name="Bauer D."/>
            <person name="Andreopoulos W."/>
            <person name="Pangilinan J."/>
            <person name="LaButti K."/>
            <person name="Riley R."/>
            <person name="Lipzen A."/>
            <person name="Clum A."/>
            <person name="Drula E."/>
            <person name="Henrissat B."/>
            <person name="Kohler A."/>
            <person name="Grigoriev I.V."/>
            <person name="Martin F.M."/>
            <person name="Hacquard S."/>
        </authorList>
    </citation>
    <scope>NUCLEOTIDE SEQUENCE</scope>
    <source>
        <strain evidence="2">MPI-CAGE-CH-0243</strain>
    </source>
</reference>
<dbReference type="AlphaFoldDB" id="A0A9P9EJV0"/>
<dbReference type="OrthoDB" id="3692874at2759"/>
<evidence type="ECO:0000313" key="3">
    <source>
        <dbReference type="Proteomes" id="UP000700596"/>
    </source>
</evidence>
<dbReference type="Proteomes" id="UP000700596">
    <property type="component" value="Unassembled WGS sequence"/>
</dbReference>
<feature type="signal peptide" evidence="1">
    <location>
        <begin position="1"/>
        <end position="20"/>
    </location>
</feature>
<evidence type="ECO:0008006" key="4">
    <source>
        <dbReference type="Google" id="ProtNLM"/>
    </source>
</evidence>
<proteinExistence type="predicted"/>
<gene>
    <name evidence="2" type="ORF">B0J11DRAFT_563416</name>
</gene>
<dbReference type="EMBL" id="JAGMWT010000001">
    <property type="protein sequence ID" value="KAH7138432.1"/>
    <property type="molecule type" value="Genomic_DNA"/>
</dbReference>
<name>A0A9P9EJV0_9PLEO</name>
<keyword evidence="3" id="KW-1185">Reference proteome</keyword>